<reference evidence="3" key="2">
    <citation type="submission" date="2023-02" db="EMBL/GenBank/DDBJ databases">
        <authorList>
            <consortium name="DOE Joint Genome Institute"/>
            <person name="Mondo S.J."/>
            <person name="Chang Y."/>
            <person name="Wang Y."/>
            <person name="Ahrendt S."/>
            <person name="Andreopoulos W."/>
            <person name="Barry K."/>
            <person name="Beard J."/>
            <person name="Benny G.L."/>
            <person name="Blankenship S."/>
            <person name="Bonito G."/>
            <person name="Cuomo C."/>
            <person name="Desiro A."/>
            <person name="Gervers K.A."/>
            <person name="Hundley H."/>
            <person name="Kuo A."/>
            <person name="LaButti K."/>
            <person name="Lang B.F."/>
            <person name="Lipzen A."/>
            <person name="O'Donnell K."/>
            <person name="Pangilinan J."/>
            <person name="Reynolds N."/>
            <person name="Sandor L."/>
            <person name="Smith M.W."/>
            <person name="Tsang A."/>
            <person name="Grigoriev I.V."/>
            <person name="Stajich J.E."/>
            <person name="Spatafora J.W."/>
        </authorList>
    </citation>
    <scope>NUCLEOTIDE SEQUENCE</scope>
    <source>
        <strain evidence="3">RSA 2281</strain>
    </source>
</reference>
<dbReference type="CDD" id="cd20557">
    <property type="entry name" value="CYCLIN_ScPCL1-like"/>
    <property type="match status" value="1"/>
</dbReference>
<dbReference type="Gene3D" id="1.10.472.10">
    <property type="entry name" value="Cyclin-like"/>
    <property type="match status" value="1"/>
</dbReference>
<dbReference type="Proteomes" id="UP001209540">
    <property type="component" value="Unassembled WGS sequence"/>
</dbReference>
<dbReference type="PANTHER" id="PTHR15615">
    <property type="match status" value="1"/>
</dbReference>
<name>A0AAD5PE88_9FUNG</name>
<reference evidence="3" key="1">
    <citation type="journal article" date="2022" name="IScience">
        <title>Evolution of zygomycete secretomes and the origins of terrestrial fungal ecologies.</title>
        <authorList>
            <person name="Chang Y."/>
            <person name="Wang Y."/>
            <person name="Mondo S."/>
            <person name="Ahrendt S."/>
            <person name="Andreopoulos W."/>
            <person name="Barry K."/>
            <person name="Beard J."/>
            <person name="Benny G.L."/>
            <person name="Blankenship S."/>
            <person name="Bonito G."/>
            <person name="Cuomo C."/>
            <person name="Desiro A."/>
            <person name="Gervers K.A."/>
            <person name="Hundley H."/>
            <person name="Kuo A."/>
            <person name="LaButti K."/>
            <person name="Lang B.F."/>
            <person name="Lipzen A."/>
            <person name="O'Donnell K."/>
            <person name="Pangilinan J."/>
            <person name="Reynolds N."/>
            <person name="Sandor L."/>
            <person name="Smith M.E."/>
            <person name="Tsang A."/>
            <person name="Grigoriev I.V."/>
            <person name="Stajich J.E."/>
            <person name="Spatafora J.W."/>
        </authorList>
    </citation>
    <scope>NUCLEOTIDE SEQUENCE</scope>
    <source>
        <strain evidence="3">RSA 2281</strain>
    </source>
</reference>
<dbReference type="GO" id="GO:0005634">
    <property type="term" value="C:nucleus"/>
    <property type="evidence" value="ECO:0007669"/>
    <property type="project" value="TreeGrafter"/>
</dbReference>
<dbReference type="AlphaFoldDB" id="A0AAD5PE88"/>
<accession>A0AAD5PE88</accession>
<organism evidence="3 4">
    <name type="scientific">Phascolomyces articulosus</name>
    <dbReference type="NCBI Taxonomy" id="60185"/>
    <lineage>
        <taxon>Eukaryota</taxon>
        <taxon>Fungi</taxon>
        <taxon>Fungi incertae sedis</taxon>
        <taxon>Mucoromycota</taxon>
        <taxon>Mucoromycotina</taxon>
        <taxon>Mucoromycetes</taxon>
        <taxon>Mucorales</taxon>
        <taxon>Lichtheimiaceae</taxon>
        <taxon>Phascolomyces</taxon>
    </lineage>
</organism>
<sequence>MRDFESQFNVAIQSSVTSELLTHVSQQASRVIPCHPAPSTTTPPGATAATTTSMSTTTSGMNTVHENESSATLVPESANPQAWPPPLRTFISVVVKRSSVRAGTLFATLVFLERLQKRLERVARGMPCTCHRIFLATLIVTSKALHDASPKNKHWAKYAMWCFSLSEINLMEKQLLSILNYRLLITLDDLHHVYSCYVSLRLPTPVLIPSSSSSSSSTSSLSTYPPSLSSSIGTASNESLEEQSALHTTSTTLMTNNNNHNMNYHLSSATSIPPPPLSTSTTIQPPPPPYLLPKNDHHQHQINILDEHIISHRRHL</sequence>
<keyword evidence="4" id="KW-1185">Reference proteome</keyword>
<dbReference type="GO" id="GO:0000307">
    <property type="term" value="C:cyclin-dependent protein kinase holoenzyme complex"/>
    <property type="evidence" value="ECO:0007669"/>
    <property type="project" value="TreeGrafter"/>
</dbReference>
<feature type="compositionally biased region" description="Low complexity" evidence="1">
    <location>
        <begin position="252"/>
        <end position="271"/>
    </location>
</feature>
<protein>
    <recommendedName>
        <fullName evidence="2">Cyclin N-terminal domain-containing protein</fullName>
    </recommendedName>
</protein>
<dbReference type="PANTHER" id="PTHR15615:SF10">
    <property type="entry name" value="PHO85 CYCLIN-2-RELATED"/>
    <property type="match status" value="1"/>
</dbReference>
<dbReference type="Pfam" id="PF00134">
    <property type="entry name" value="Cyclin_N"/>
    <property type="match status" value="1"/>
</dbReference>
<evidence type="ECO:0000256" key="1">
    <source>
        <dbReference type="SAM" id="MobiDB-lite"/>
    </source>
</evidence>
<dbReference type="SUPFAM" id="SSF47954">
    <property type="entry name" value="Cyclin-like"/>
    <property type="match status" value="1"/>
</dbReference>
<dbReference type="EMBL" id="JAIXMP010000013">
    <property type="protein sequence ID" value="KAI9263249.1"/>
    <property type="molecule type" value="Genomic_DNA"/>
</dbReference>
<gene>
    <name evidence="3" type="ORF">BDA99DRAFT_509705</name>
</gene>
<evidence type="ECO:0000313" key="3">
    <source>
        <dbReference type="EMBL" id="KAI9263249.1"/>
    </source>
</evidence>
<dbReference type="InterPro" id="IPR013922">
    <property type="entry name" value="Cyclin_PHO80-like"/>
</dbReference>
<evidence type="ECO:0000259" key="2">
    <source>
        <dbReference type="Pfam" id="PF00134"/>
    </source>
</evidence>
<evidence type="ECO:0000313" key="4">
    <source>
        <dbReference type="Proteomes" id="UP001209540"/>
    </source>
</evidence>
<proteinExistence type="predicted"/>
<comment type="caution">
    <text evidence="3">The sequence shown here is derived from an EMBL/GenBank/DDBJ whole genome shotgun (WGS) entry which is preliminary data.</text>
</comment>
<dbReference type="InterPro" id="IPR006671">
    <property type="entry name" value="Cyclin_N"/>
</dbReference>
<feature type="region of interest" description="Disordered" evidence="1">
    <location>
        <begin position="33"/>
        <end position="80"/>
    </location>
</feature>
<dbReference type="GO" id="GO:0016538">
    <property type="term" value="F:cyclin-dependent protein serine/threonine kinase regulator activity"/>
    <property type="evidence" value="ECO:0007669"/>
    <property type="project" value="TreeGrafter"/>
</dbReference>
<dbReference type="GO" id="GO:0019901">
    <property type="term" value="F:protein kinase binding"/>
    <property type="evidence" value="ECO:0007669"/>
    <property type="project" value="InterPro"/>
</dbReference>
<dbReference type="InterPro" id="IPR036915">
    <property type="entry name" value="Cyclin-like_sf"/>
</dbReference>
<feature type="domain" description="Cyclin N-terminal" evidence="2">
    <location>
        <begin position="88"/>
        <end position="183"/>
    </location>
</feature>
<feature type="compositionally biased region" description="Low complexity" evidence="1">
    <location>
        <begin position="37"/>
        <end position="61"/>
    </location>
</feature>
<feature type="region of interest" description="Disordered" evidence="1">
    <location>
        <begin position="252"/>
        <end position="283"/>
    </location>
</feature>